<evidence type="ECO:0000256" key="4">
    <source>
        <dbReference type="ARBA" id="ARBA00022771"/>
    </source>
</evidence>
<keyword evidence="7 11" id="KW-0472">Membrane</keyword>
<evidence type="ECO:0000256" key="1">
    <source>
        <dbReference type="ARBA" id="ARBA00004370"/>
    </source>
</evidence>
<dbReference type="PANTHER" id="PTHR46539">
    <property type="entry name" value="E3 UBIQUITIN-PROTEIN LIGASE ATL42"/>
    <property type="match status" value="1"/>
</dbReference>
<dbReference type="SMART" id="SM00184">
    <property type="entry name" value="RING"/>
    <property type="match status" value="1"/>
</dbReference>
<organism evidence="13 14">
    <name type="scientific">Lactuca sativa</name>
    <name type="common">Garden lettuce</name>
    <dbReference type="NCBI Taxonomy" id="4236"/>
    <lineage>
        <taxon>Eukaryota</taxon>
        <taxon>Viridiplantae</taxon>
        <taxon>Streptophyta</taxon>
        <taxon>Embryophyta</taxon>
        <taxon>Tracheophyta</taxon>
        <taxon>Spermatophyta</taxon>
        <taxon>Magnoliopsida</taxon>
        <taxon>eudicotyledons</taxon>
        <taxon>Gunneridae</taxon>
        <taxon>Pentapetalae</taxon>
        <taxon>asterids</taxon>
        <taxon>campanulids</taxon>
        <taxon>Asterales</taxon>
        <taxon>Asteraceae</taxon>
        <taxon>Cichorioideae</taxon>
        <taxon>Cichorieae</taxon>
        <taxon>Lactucinae</taxon>
        <taxon>Lactuca</taxon>
    </lineage>
</organism>
<evidence type="ECO:0000256" key="7">
    <source>
        <dbReference type="ARBA" id="ARBA00023136"/>
    </source>
</evidence>
<protein>
    <recommendedName>
        <fullName evidence="12">RING-type domain-containing protein</fullName>
    </recommendedName>
</protein>
<keyword evidence="5" id="KW-0862">Zinc</keyword>
<dbReference type="Proteomes" id="UP000235145">
    <property type="component" value="Unassembled WGS sequence"/>
</dbReference>
<proteinExistence type="inferred from homology"/>
<dbReference type="InterPro" id="IPR013083">
    <property type="entry name" value="Znf_RING/FYVE/PHD"/>
</dbReference>
<evidence type="ECO:0000256" key="2">
    <source>
        <dbReference type="ARBA" id="ARBA00022692"/>
    </source>
</evidence>
<name>A0A9R1UUR7_LACSA</name>
<evidence type="ECO:0000259" key="12">
    <source>
        <dbReference type="PROSITE" id="PS50089"/>
    </source>
</evidence>
<feature type="region of interest" description="Disordered" evidence="10">
    <location>
        <begin position="1"/>
        <end position="30"/>
    </location>
</feature>
<dbReference type="GO" id="GO:0008270">
    <property type="term" value="F:zinc ion binding"/>
    <property type="evidence" value="ECO:0007669"/>
    <property type="project" value="UniProtKB-KW"/>
</dbReference>
<dbReference type="InterPro" id="IPR001841">
    <property type="entry name" value="Znf_RING"/>
</dbReference>
<comment type="similarity">
    <text evidence="8">Belongs to the RING-type zinc finger family. ATL subfamily.</text>
</comment>
<comment type="caution">
    <text evidence="13">The sequence shown here is derived from an EMBL/GenBank/DDBJ whole genome shotgun (WGS) entry which is preliminary data.</text>
</comment>
<evidence type="ECO:0000256" key="3">
    <source>
        <dbReference type="ARBA" id="ARBA00022723"/>
    </source>
</evidence>
<dbReference type="Gene3D" id="3.30.40.10">
    <property type="entry name" value="Zinc/RING finger domain, C3HC4 (zinc finger)"/>
    <property type="match status" value="1"/>
</dbReference>
<keyword evidence="4 9" id="KW-0863">Zinc-finger</keyword>
<evidence type="ECO:0000313" key="14">
    <source>
        <dbReference type="Proteomes" id="UP000235145"/>
    </source>
</evidence>
<dbReference type="GO" id="GO:0016020">
    <property type="term" value="C:membrane"/>
    <property type="evidence" value="ECO:0007669"/>
    <property type="project" value="UniProtKB-SubCell"/>
</dbReference>
<dbReference type="Pfam" id="PF13639">
    <property type="entry name" value="zf-RING_2"/>
    <property type="match status" value="1"/>
</dbReference>
<evidence type="ECO:0000256" key="10">
    <source>
        <dbReference type="SAM" id="MobiDB-lite"/>
    </source>
</evidence>
<reference evidence="13 14" key="1">
    <citation type="journal article" date="2017" name="Nat. Commun.">
        <title>Genome assembly with in vitro proximity ligation data and whole-genome triplication in lettuce.</title>
        <authorList>
            <person name="Reyes-Chin-Wo S."/>
            <person name="Wang Z."/>
            <person name="Yang X."/>
            <person name="Kozik A."/>
            <person name="Arikit S."/>
            <person name="Song C."/>
            <person name="Xia L."/>
            <person name="Froenicke L."/>
            <person name="Lavelle D.O."/>
            <person name="Truco M.J."/>
            <person name="Xia R."/>
            <person name="Zhu S."/>
            <person name="Xu C."/>
            <person name="Xu H."/>
            <person name="Xu X."/>
            <person name="Cox K."/>
            <person name="Korf I."/>
            <person name="Meyers B.C."/>
            <person name="Michelmore R.W."/>
        </authorList>
    </citation>
    <scope>NUCLEOTIDE SEQUENCE [LARGE SCALE GENOMIC DNA]</scope>
    <source>
        <strain evidence="14">cv. Salinas</strain>
        <tissue evidence="13">Seedlings</tissue>
    </source>
</reference>
<comment type="subcellular location">
    <subcellularLocation>
        <location evidence="1">Membrane</location>
    </subcellularLocation>
</comment>
<sequence length="190" mass="21504">MPNPNRHHNLETHHRHDHANSNTPSPSPPKPSPKLLSIFLKVIVMFLILSLFLLFLGLAAILLLLAGSFLHRRRQRLRLRSPPPRTSSSFSLHDIQNHIPPFQYPAADKSTAAASDDCSICLEYFNEGEICRVLPVCDHVFHARCVDKWLTKVPNCPICRTRVRLDDVGPSDSMISDEETKFLWAIGVAR</sequence>
<evidence type="ECO:0000256" key="9">
    <source>
        <dbReference type="PROSITE-ProRule" id="PRU00175"/>
    </source>
</evidence>
<accession>A0A9R1UUR7</accession>
<feature type="transmembrane region" description="Helical" evidence="11">
    <location>
        <begin position="38"/>
        <end position="70"/>
    </location>
</feature>
<evidence type="ECO:0000256" key="5">
    <source>
        <dbReference type="ARBA" id="ARBA00022833"/>
    </source>
</evidence>
<gene>
    <name evidence="13" type="ORF">LSAT_V11C800415410</name>
</gene>
<dbReference type="Gramene" id="rna-gnl|WGS:NBSK|LSAT_8X65761_mrna">
    <property type="protein sequence ID" value="cds-PLY64078.1"/>
    <property type="gene ID" value="gene-LSAT_8X65761"/>
</dbReference>
<evidence type="ECO:0000313" key="13">
    <source>
        <dbReference type="EMBL" id="KAJ0193248.1"/>
    </source>
</evidence>
<keyword evidence="2 11" id="KW-0812">Transmembrane</keyword>
<dbReference type="PANTHER" id="PTHR46539:SF9">
    <property type="entry name" value="RING-H2 FINGER PROTEIN ATL56"/>
    <property type="match status" value="1"/>
</dbReference>
<dbReference type="AlphaFoldDB" id="A0A9R1UUR7"/>
<evidence type="ECO:0000256" key="8">
    <source>
        <dbReference type="ARBA" id="ARBA00024209"/>
    </source>
</evidence>
<dbReference type="PROSITE" id="PS50089">
    <property type="entry name" value="ZF_RING_2"/>
    <property type="match status" value="1"/>
</dbReference>
<keyword evidence="6 11" id="KW-1133">Transmembrane helix</keyword>
<keyword evidence="3" id="KW-0479">Metal-binding</keyword>
<dbReference type="SUPFAM" id="SSF57850">
    <property type="entry name" value="RING/U-box"/>
    <property type="match status" value="1"/>
</dbReference>
<evidence type="ECO:0000256" key="11">
    <source>
        <dbReference type="SAM" id="Phobius"/>
    </source>
</evidence>
<feature type="domain" description="RING-type" evidence="12">
    <location>
        <begin position="118"/>
        <end position="160"/>
    </location>
</feature>
<keyword evidence="14" id="KW-1185">Reference proteome</keyword>
<evidence type="ECO:0000256" key="6">
    <source>
        <dbReference type="ARBA" id="ARBA00022989"/>
    </source>
</evidence>
<dbReference type="EMBL" id="NBSK02000008">
    <property type="protein sequence ID" value="KAJ0193248.1"/>
    <property type="molecule type" value="Genomic_DNA"/>
</dbReference>